<dbReference type="Proteomes" id="UP000826725">
    <property type="component" value="Chromosome"/>
</dbReference>
<dbReference type="CDD" id="cd02968">
    <property type="entry name" value="SCO"/>
    <property type="match status" value="1"/>
</dbReference>
<gene>
    <name evidence="5" type="primary">sco</name>
    <name evidence="5" type="ORF">DGMP_07820</name>
</gene>
<dbReference type="AlphaFoldDB" id="A0A8D5FKW9"/>
<dbReference type="GO" id="GO:0046872">
    <property type="term" value="F:metal ion binding"/>
    <property type="evidence" value="ECO:0007669"/>
    <property type="project" value="UniProtKB-KW"/>
</dbReference>
<evidence type="ECO:0000256" key="3">
    <source>
        <dbReference type="SAM" id="Phobius"/>
    </source>
</evidence>
<keyword evidence="6" id="KW-1185">Reference proteome</keyword>
<feature type="binding site" evidence="1">
    <location>
        <position position="99"/>
    </location>
    <ligand>
        <name>Cu cation</name>
        <dbReference type="ChEBI" id="CHEBI:23378"/>
    </ligand>
</feature>
<keyword evidence="4" id="KW-0732">Signal</keyword>
<dbReference type="RefSeq" id="WP_228856259.1">
    <property type="nucleotide sequence ID" value="NZ_AP024086.1"/>
</dbReference>
<feature type="signal peptide" evidence="4">
    <location>
        <begin position="1"/>
        <end position="24"/>
    </location>
</feature>
<dbReference type="Pfam" id="PF02630">
    <property type="entry name" value="SCO1-SenC"/>
    <property type="match status" value="1"/>
</dbReference>
<evidence type="ECO:0000313" key="5">
    <source>
        <dbReference type="EMBL" id="BCL60089.1"/>
    </source>
</evidence>
<dbReference type="PANTHER" id="PTHR12151:SF8">
    <property type="entry name" value="THIOREDOXIN DOMAIN-CONTAINING PROTEIN"/>
    <property type="match status" value="1"/>
</dbReference>
<accession>A0A8D5FKW9</accession>
<dbReference type="KEGG" id="dbk:DGMP_07820"/>
<keyword evidence="3" id="KW-0812">Transmembrane</keyword>
<reference evidence="5" key="1">
    <citation type="submission" date="2020-09" db="EMBL/GenBank/DDBJ databases">
        <title>Desulfogranum mesoprofundum gen. nov., sp. nov., a novel mesophilic, sulfate-reducing chemolithoautotroph isolated from a deep-sea hydrothermal vent chimney in the Suiyo Seamount.</title>
        <authorList>
            <person name="Hashimoto Y."/>
            <person name="Nakagawa S."/>
        </authorList>
    </citation>
    <scope>NUCLEOTIDE SEQUENCE</scope>
    <source>
        <strain evidence="5">KT2</strain>
    </source>
</reference>
<keyword evidence="2" id="KW-1015">Disulfide bond</keyword>
<feature type="chain" id="PRO_5034517911" evidence="4">
    <location>
        <begin position="25"/>
        <end position="299"/>
    </location>
</feature>
<evidence type="ECO:0000256" key="1">
    <source>
        <dbReference type="PIRSR" id="PIRSR603782-1"/>
    </source>
</evidence>
<keyword evidence="1" id="KW-0479">Metal-binding</keyword>
<name>A0A8D5FKW9_9BACT</name>
<feature type="disulfide bond" description="Redox-active" evidence="2">
    <location>
        <begin position="99"/>
        <end position="103"/>
    </location>
</feature>
<evidence type="ECO:0000256" key="4">
    <source>
        <dbReference type="SAM" id="SignalP"/>
    </source>
</evidence>
<dbReference type="InterPro" id="IPR003782">
    <property type="entry name" value="SCO1/SenC"/>
</dbReference>
<evidence type="ECO:0000313" key="6">
    <source>
        <dbReference type="Proteomes" id="UP000826725"/>
    </source>
</evidence>
<keyword evidence="1" id="KW-0186">Copper</keyword>
<sequence>MIQRCLSLILFLLFQMAVAGQVCAGGQEEMAGGHDHHAMEKMAEASPADQNVNPDKWVTEKGGEILPLGLSFTDETGKTRTLGSIIDRPTIILPIYFYCPGICSLNLAHLAEALRDLSHIPGRDYRVIAFSFNELESSDDAARAKENYLKIVGDGFPASEWFFLTGTKETIRRLTDSLGFRFKRLTDSTFIHPSTLVITGRDGKIIRYVYGSFLAGDIDMALLDAKKGTPSFSVRRLLAFCLSYDPDKNKSLFQIIKLSVLAVFAVGLGLLFFVFRKKGRRQAKAGGDDLGEGREQKNE</sequence>
<evidence type="ECO:0000256" key="2">
    <source>
        <dbReference type="PIRSR" id="PIRSR603782-2"/>
    </source>
</evidence>
<feature type="binding site" evidence="1">
    <location>
        <position position="192"/>
    </location>
    <ligand>
        <name>Cu cation</name>
        <dbReference type="ChEBI" id="CHEBI:23378"/>
    </ligand>
</feature>
<dbReference type="PANTHER" id="PTHR12151">
    <property type="entry name" value="ELECTRON TRANSPORT PROTIN SCO1/SENC FAMILY MEMBER"/>
    <property type="match status" value="1"/>
</dbReference>
<feature type="transmembrane region" description="Helical" evidence="3">
    <location>
        <begin position="255"/>
        <end position="275"/>
    </location>
</feature>
<organism evidence="5 6">
    <name type="scientific">Desulfomarina profundi</name>
    <dbReference type="NCBI Taxonomy" id="2772557"/>
    <lineage>
        <taxon>Bacteria</taxon>
        <taxon>Pseudomonadati</taxon>
        <taxon>Thermodesulfobacteriota</taxon>
        <taxon>Desulfobulbia</taxon>
        <taxon>Desulfobulbales</taxon>
        <taxon>Desulfobulbaceae</taxon>
        <taxon>Desulfomarina</taxon>
    </lineage>
</organism>
<feature type="binding site" evidence="1">
    <location>
        <position position="103"/>
    </location>
    <ligand>
        <name>Cu cation</name>
        <dbReference type="ChEBI" id="CHEBI:23378"/>
    </ligand>
</feature>
<keyword evidence="3" id="KW-0472">Membrane</keyword>
<keyword evidence="3" id="KW-1133">Transmembrane helix</keyword>
<protein>
    <submittedName>
        <fullName evidence="5">Cytochrome-c oxidase</fullName>
    </submittedName>
</protein>
<dbReference type="EMBL" id="AP024086">
    <property type="protein sequence ID" value="BCL60089.1"/>
    <property type="molecule type" value="Genomic_DNA"/>
</dbReference>
<proteinExistence type="predicted"/>